<dbReference type="RefSeq" id="WP_111334832.1">
    <property type="nucleotide sequence ID" value="NZ_CP030032.1"/>
</dbReference>
<name>A0A2Z4FME5_9DELT</name>
<comment type="similarity">
    <text evidence="1">Belongs to the PspA/Vipp/IM30 family.</text>
</comment>
<evidence type="ECO:0000256" key="1">
    <source>
        <dbReference type="ARBA" id="ARBA00043985"/>
    </source>
</evidence>
<gene>
    <name evidence="2" type="ORF">DN745_11090</name>
</gene>
<dbReference type="PANTHER" id="PTHR31088">
    <property type="entry name" value="MEMBRANE-ASSOCIATED PROTEIN VIPP1, CHLOROPLASTIC"/>
    <property type="match status" value="1"/>
</dbReference>
<sequence length="260" mass="28949">MSIFGRMGTLFKANINDVISKAEDPEKILNQLIVDMKEQLISAKKQVAVAIADEKRLKKQYDAEARKAAEWEKKAMLAVRAGRDDLAKEALSRKQEHGELSAEYQKQWQGQKAAADKLRGSLRQLNSKIEEASRKKNLLIARKKRAEAQQTIQQTMSGLNDTSAFDTFGRMAEKIEQMEAEAEASAELAEGFSGDDLASKFEDLEADHGADEALAALKAKMGVSSAAREKETEFSFEEEEVKQEEQVKAGGRGTWDSEDF</sequence>
<keyword evidence="3" id="KW-1185">Reference proteome</keyword>
<evidence type="ECO:0000313" key="2">
    <source>
        <dbReference type="EMBL" id="AWV89854.1"/>
    </source>
</evidence>
<accession>A0A2Z4FME5</accession>
<dbReference type="InterPro" id="IPR007157">
    <property type="entry name" value="PspA_VIPP1"/>
</dbReference>
<protein>
    <submittedName>
        <fullName evidence="2">PspA/IM30 family protein</fullName>
    </submittedName>
</protein>
<dbReference type="EMBL" id="CP030032">
    <property type="protein sequence ID" value="AWV89854.1"/>
    <property type="molecule type" value="Genomic_DNA"/>
</dbReference>
<dbReference type="OrthoDB" id="9779630at2"/>
<dbReference type="Pfam" id="PF04012">
    <property type="entry name" value="PspA_IM30"/>
    <property type="match status" value="1"/>
</dbReference>
<evidence type="ECO:0000313" key="3">
    <source>
        <dbReference type="Proteomes" id="UP000249799"/>
    </source>
</evidence>
<dbReference type="KEGG" id="bsed:DN745_11090"/>
<organism evidence="2 3">
    <name type="scientific">Bradymonas sediminis</name>
    <dbReference type="NCBI Taxonomy" id="1548548"/>
    <lineage>
        <taxon>Bacteria</taxon>
        <taxon>Deltaproteobacteria</taxon>
        <taxon>Bradymonadales</taxon>
        <taxon>Bradymonadaceae</taxon>
        <taxon>Bradymonas</taxon>
    </lineage>
</organism>
<dbReference type="PANTHER" id="PTHR31088:SF6">
    <property type="entry name" value="PHAGE SHOCK PROTEIN A"/>
    <property type="match status" value="1"/>
</dbReference>
<dbReference type="AlphaFoldDB" id="A0A2Z4FME5"/>
<proteinExistence type="inferred from homology"/>
<reference evidence="2 3" key="1">
    <citation type="submission" date="2018-06" db="EMBL/GenBank/DDBJ databases">
        <title>Lujinxingia sediminis gen. nov. sp. nov., a new facultative anaerobic member of the class Deltaproteobacteria, and proposal of Lujinxingaceae fam. nov.</title>
        <authorList>
            <person name="Guo L.-Y."/>
            <person name="Li C.-M."/>
            <person name="Wang S."/>
            <person name="Du Z.-J."/>
        </authorList>
    </citation>
    <scope>NUCLEOTIDE SEQUENCE [LARGE SCALE GENOMIC DNA]</scope>
    <source>
        <strain evidence="2 3">FA350</strain>
    </source>
</reference>
<dbReference type="Proteomes" id="UP000249799">
    <property type="component" value="Chromosome"/>
</dbReference>